<keyword evidence="2" id="KW-1185">Reference proteome</keyword>
<dbReference type="InterPro" id="IPR047727">
    <property type="entry name" value="Sce7725-like"/>
</dbReference>
<evidence type="ECO:0000313" key="2">
    <source>
        <dbReference type="Proteomes" id="UP001515683"/>
    </source>
</evidence>
<name>A0ABX0RHK9_9GAMM</name>
<reference evidence="1 2" key="1">
    <citation type="journal article" date="2019" name="bioRxiv">
        <title>Bacteria contribute to plant secondary compound degradation in a generalist herbivore system.</title>
        <authorList>
            <person name="Francoeur C.B."/>
            <person name="Khadempour L."/>
            <person name="Moreira-Soto R.D."/>
            <person name="Gotting K."/>
            <person name="Book A.J."/>
            <person name="Pinto-Tomas A.A."/>
            <person name="Keefover-Ring K."/>
            <person name="Currie C.R."/>
        </authorList>
    </citation>
    <scope>NUCLEOTIDE SEQUENCE [LARGE SCALE GENOMIC DNA]</scope>
    <source>
        <strain evidence="1">Acro-835</strain>
    </source>
</reference>
<protein>
    <submittedName>
        <fullName evidence="1">Sce7725 family protein</fullName>
    </submittedName>
</protein>
<dbReference type="Proteomes" id="UP001515683">
    <property type="component" value="Unassembled WGS sequence"/>
</dbReference>
<dbReference type="NCBIfam" id="NF033831">
    <property type="entry name" value="sce7725_fam"/>
    <property type="match status" value="1"/>
</dbReference>
<comment type="caution">
    <text evidence="1">The sequence shown here is derived from an EMBL/GenBank/DDBJ whole genome shotgun (WGS) entry which is preliminary data.</text>
</comment>
<dbReference type="RefSeq" id="WP_167015545.1">
    <property type="nucleotide sequence ID" value="NZ_VWXF01000005.1"/>
</dbReference>
<proteinExistence type="predicted"/>
<dbReference type="EMBL" id="VWXF01000005">
    <property type="protein sequence ID" value="NIF22735.1"/>
    <property type="molecule type" value="Genomic_DNA"/>
</dbReference>
<evidence type="ECO:0000313" key="1">
    <source>
        <dbReference type="EMBL" id="NIF22735.1"/>
    </source>
</evidence>
<accession>A0ABX0RHK9</accession>
<gene>
    <name evidence="1" type="ORF">F3J40_14145</name>
</gene>
<sequence length="310" mass="35112">MYFPYFRGKTFELIAIRESAAVMANAGFIPIIEPVKENFNGLERTLAEISKNGGKAIVIVNPIYGDHAENQAYISQLMTENLYEFDNISAGIIASANTSPNTISDLLQVYEQHNPVLIHYGFTDPKFLVSSSDKKVKHNIFIDQYCTRLYRKHFNQTERTLVRDGFKKRKNSEYPAVENFSELHVTYQDEGMDSFGDFLIVGDEYSEGGGPAYAVAIHLTMIDSNKDDEMLVYHFVSTTNDTPTDPAGKFGQALDKLIAEINSQHSQFYESSAIQIFRHLHSVGHFPGLAMVKKLSMQHHIETLANYFRD</sequence>
<organism evidence="1 2">
    <name type="scientific">Candidatus Pantoea multigeneris</name>
    <dbReference type="NCBI Taxonomy" id="2608357"/>
    <lineage>
        <taxon>Bacteria</taxon>
        <taxon>Pseudomonadati</taxon>
        <taxon>Pseudomonadota</taxon>
        <taxon>Gammaproteobacteria</taxon>
        <taxon>Enterobacterales</taxon>
        <taxon>Erwiniaceae</taxon>
        <taxon>Pantoea</taxon>
    </lineage>
</organism>